<dbReference type="PANTHER" id="PTHR11412:SF136">
    <property type="entry name" value="CD109 ANTIGEN"/>
    <property type="match status" value="1"/>
</dbReference>
<dbReference type="EMBL" id="CAJVCH010240981">
    <property type="protein sequence ID" value="CAG7732964.1"/>
    <property type="molecule type" value="Genomic_DNA"/>
</dbReference>
<evidence type="ECO:0000313" key="6">
    <source>
        <dbReference type="Proteomes" id="UP000708208"/>
    </source>
</evidence>
<comment type="caution">
    <text evidence="5">The sequence shown here is derived from an EMBL/GenBank/DDBJ whole genome shotgun (WGS) entry which is preliminary data.</text>
</comment>
<keyword evidence="1 3" id="KW-0732">Signal</keyword>
<evidence type="ECO:0000256" key="1">
    <source>
        <dbReference type="ARBA" id="ARBA00022729"/>
    </source>
</evidence>
<gene>
    <name evidence="5" type="ORF">AFUS01_LOCUS21441</name>
</gene>
<dbReference type="PANTHER" id="PTHR11412">
    <property type="entry name" value="MACROGLOBULIN / COMPLEMENT"/>
    <property type="match status" value="1"/>
</dbReference>
<dbReference type="SMART" id="SM01361">
    <property type="entry name" value="A2M_recep"/>
    <property type="match status" value="1"/>
</dbReference>
<keyword evidence="6" id="KW-1185">Reference proteome</keyword>
<dbReference type="InterPro" id="IPR009048">
    <property type="entry name" value="A-macroglobulin_rcpt-bd"/>
</dbReference>
<evidence type="ECO:0000256" key="3">
    <source>
        <dbReference type="SAM" id="SignalP"/>
    </source>
</evidence>
<feature type="chain" id="PRO_5035215954" description="Alpha-macroglobulin receptor-binding domain-containing protein" evidence="3">
    <location>
        <begin position="23"/>
        <end position="206"/>
    </location>
</feature>
<keyword evidence="2" id="KW-0882">Thioester bond</keyword>
<evidence type="ECO:0000256" key="2">
    <source>
        <dbReference type="ARBA" id="ARBA00022966"/>
    </source>
</evidence>
<feature type="non-terminal residue" evidence="5">
    <location>
        <position position="1"/>
    </location>
</feature>
<proteinExistence type="predicted"/>
<dbReference type="OrthoDB" id="9998011at2759"/>
<dbReference type="AlphaFoldDB" id="A0A8J2P6F2"/>
<feature type="domain" description="Alpha-macroglobulin receptor-binding" evidence="4">
    <location>
        <begin position="105"/>
        <end position="196"/>
    </location>
</feature>
<evidence type="ECO:0000259" key="4">
    <source>
        <dbReference type="SMART" id="SM01361"/>
    </source>
</evidence>
<protein>
    <recommendedName>
        <fullName evidence="4">Alpha-macroglobulin receptor-binding domain-containing protein</fullName>
    </recommendedName>
</protein>
<reference evidence="5" key="1">
    <citation type="submission" date="2021-06" db="EMBL/GenBank/DDBJ databases">
        <authorList>
            <person name="Hodson N. C."/>
            <person name="Mongue J. A."/>
            <person name="Jaron S. K."/>
        </authorList>
    </citation>
    <scope>NUCLEOTIDE SEQUENCE</scope>
</reference>
<feature type="signal peptide" evidence="3">
    <location>
        <begin position="1"/>
        <end position="22"/>
    </location>
</feature>
<accession>A0A8J2P6F2</accession>
<organism evidence="5 6">
    <name type="scientific">Allacma fusca</name>
    <dbReference type="NCBI Taxonomy" id="39272"/>
    <lineage>
        <taxon>Eukaryota</taxon>
        <taxon>Metazoa</taxon>
        <taxon>Ecdysozoa</taxon>
        <taxon>Arthropoda</taxon>
        <taxon>Hexapoda</taxon>
        <taxon>Collembola</taxon>
        <taxon>Symphypleona</taxon>
        <taxon>Sminthuridae</taxon>
        <taxon>Allacma</taxon>
    </lineage>
</organism>
<dbReference type="Proteomes" id="UP000708208">
    <property type="component" value="Unassembled WGS sequence"/>
</dbReference>
<sequence>FGFLQLLILGRASWWLPNSGWSENIFQINETNANYLNEYLVTGGTRDVALDVDGTGTLYAKAVWTYYVEPDLQENDFFLNITKRETGSWYFFLNVCARLRRGRDTNMVIIQARVPSGYVVDTYRLYASLVKVKYFRLYELYWKGTEINIYFDYIPTHPDTCVSIGVWKLYNVRNPARPYVRIYDYYDPHKMSLAYYDPPEVRSWYG</sequence>
<name>A0A8J2P6F2_9HEXA</name>
<evidence type="ECO:0000313" key="5">
    <source>
        <dbReference type="EMBL" id="CAG7732964.1"/>
    </source>
</evidence>
<dbReference type="InterPro" id="IPR050473">
    <property type="entry name" value="A2M/Complement_sys"/>
</dbReference>
<dbReference type="GO" id="GO:0005576">
    <property type="term" value="C:extracellular region"/>
    <property type="evidence" value="ECO:0007669"/>
    <property type="project" value="InterPro"/>
</dbReference>
<dbReference type="Pfam" id="PF07677">
    <property type="entry name" value="A2M_recep"/>
    <property type="match status" value="1"/>
</dbReference>